<accession>A0ABV8YEZ6</accession>
<dbReference type="InterPro" id="IPR036291">
    <property type="entry name" value="NAD(P)-bd_dom_sf"/>
</dbReference>
<feature type="domain" description="NAD(P)-binding" evidence="1">
    <location>
        <begin position="97"/>
        <end position="223"/>
    </location>
</feature>
<dbReference type="InterPro" id="IPR016040">
    <property type="entry name" value="NAD(P)-bd_dom"/>
</dbReference>
<dbReference type="Pfam" id="PF13460">
    <property type="entry name" value="NAD_binding_10"/>
    <property type="match status" value="1"/>
</dbReference>
<dbReference type="Gene3D" id="3.40.50.720">
    <property type="entry name" value="NAD(P)-binding Rossmann-like Domain"/>
    <property type="match status" value="1"/>
</dbReference>
<comment type="caution">
    <text evidence="2">The sequence shown here is derived from an EMBL/GenBank/DDBJ whole genome shotgun (WGS) entry which is preliminary data.</text>
</comment>
<dbReference type="SUPFAM" id="SSF51735">
    <property type="entry name" value="NAD(P)-binding Rossmann-fold domains"/>
    <property type="match status" value="1"/>
</dbReference>
<dbReference type="PANTHER" id="PTHR43162:SF1">
    <property type="entry name" value="PRESTALK A DIFFERENTIATION PROTEIN A"/>
    <property type="match status" value="1"/>
</dbReference>
<dbReference type="PANTHER" id="PTHR43162">
    <property type="match status" value="1"/>
</dbReference>
<name>A0ABV8YEZ6_9DEIO</name>
<reference evidence="3" key="1">
    <citation type="journal article" date="2019" name="Int. J. Syst. Evol. Microbiol.">
        <title>The Global Catalogue of Microorganisms (GCM) 10K type strain sequencing project: providing services to taxonomists for standard genome sequencing and annotation.</title>
        <authorList>
            <consortium name="The Broad Institute Genomics Platform"/>
            <consortium name="The Broad Institute Genome Sequencing Center for Infectious Disease"/>
            <person name="Wu L."/>
            <person name="Ma J."/>
        </authorList>
    </citation>
    <scope>NUCLEOTIDE SEQUENCE [LARGE SCALE GENOMIC DNA]</scope>
    <source>
        <strain evidence="3">CCUG 39970</strain>
    </source>
</reference>
<evidence type="ECO:0000259" key="1">
    <source>
        <dbReference type="Pfam" id="PF13460"/>
    </source>
</evidence>
<proteinExistence type="predicted"/>
<keyword evidence="3" id="KW-1185">Reference proteome</keyword>
<dbReference type="RefSeq" id="WP_380130101.1">
    <property type="nucleotide sequence ID" value="NZ_JBHSEG010000015.1"/>
</dbReference>
<dbReference type="InterPro" id="IPR051604">
    <property type="entry name" value="Ergot_Alk_Oxidoreductase"/>
</dbReference>
<dbReference type="EMBL" id="JBHSEG010000015">
    <property type="protein sequence ID" value="MFC4456115.1"/>
    <property type="molecule type" value="Genomic_DNA"/>
</dbReference>
<evidence type="ECO:0000313" key="3">
    <source>
        <dbReference type="Proteomes" id="UP001595939"/>
    </source>
</evidence>
<organism evidence="2 3">
    <name type="scientific">Deinococcus sonorensis</name>
    <dbReference type="NCBI Taxonomy" id="309891"/>
    <lineage>
        <taxon>Bacteria</taxon>
        <taxon>Thermotogati</taxon>
        <taxon>Deinococcota</taxon>
        <taxon>Deinococci</taxon>
        <taxon>Deinococcales</taxon>
        <taxon>Deinococcaceae</taxon>
        <taxon>Deinococcus</taxon>
    </lineage>
</organism>
<protein>
    <submittedName>
        <fullName evidence="2">SDR family oxidoreductase</fullName>
    </submittedName>
</protein>
<dbReference type="Proteomes" id="UP001595939">
    <property type="component" value="Unassembled WGS sequence"/>
</dbReference>
<evidence type="ECO:0000313" key="2">
    <source>
        <dbReference type="EMBL" id="MFC4456115.1"/>
    </source>
</evidence>
<gene>
    <name evidence="2" type="ORF">ACFO0P_20250</name>
</gene>
<sequence>MSAESICAPCCSRFSIPSEAPSLRAPQGREQRLPYDHVLKGASDAHHVGPCDERDVRVSISLAHEGDGRPRPRGFRSVRPSHGLIRRSPVKTVMLTGGTGRLGQRVLPLLLAQGFRVRAFSRRPGMPAPGLTWIQGDLCSPSAVRQALAGADTLLHLATQPLQAGADVALARPLLQALPNSDIQHAIYMSITGLERMQTAPYYREKLDIERRFEDSGVPLTLQRSTQFHEFVMQLVQRLTVSRVTLMPPGVTLQPVEARAVAHHLAQLTVGEPAGRVRDLAGPETATLEHLAREWHLQQGRRPALLEVPLPVPLFRAWKHQAAVSPEAQVVGQSWASWLGDAAPEDVRAMRT</sequence>